<keyword evidence="1" id="KW-1185">Reference proteome</keyword>
<dbReference type="Proteomes" id="UP000887565">
    <property type="component" value="Unplaced"/>
</dbReference>
<evidence type="ECO:0000313" key="2">
    <source>
        <dbReference type="WBParaSite" id="nRc.2.0.1.t42970-RA"/>
    </source>
</evidence>
<sequence length="104" mass="11821">MYNWKAAIYLAYVRPLPSNGETVWVIRSGPVNSSFRKLLVNSVGSGLRDKGRRIETRHFGYGNGQIFAITAGGFEFDRETIRKGSFGAPYADESLQWFQNRWQG</sequence>
<protein>
    <submittedName>
        <fullName evidence="2">Uncharacterized protein</fullName>
    </submittedName>
</protein>
<accession>A0A915KVZ4</accession>
<evidence type="ECO:0000313" key="1">
    <source>
        <dbReference type="Proteomes" id="UP000887565"/>
    </source>
</evidence>
<dbReference type="AlphaFoldDB" id="A0A915KVZ4"/>
<name>A0A915KVZ4_ROMCU</name>
<reference evidence="2" key="1">
    <citation type="submission" date="2022-11" db="UniProtKB">
        <authorList>
            <consortium name="WormBaseParasite"/>
        </authorList>
    </citation>
    <scope>IDENTIFICATION</scope>
</reference>
<organism evidence="1 2">
    <name type="scientific">Romanomermis culicivorax</name>
    <name type="common">Nematode worm</name>
    <dbReference type="NCBI Taxonomy" id="13658"/>
    <lineage>
        <taxon>Eukaryota</taxon>
        <taxon>Metazoa</taxon>
        <taxon>Ecdysozoa</taxon>
        <taxon>Nematoda</taxon>
        <taxon>Enoplea</taxon>
        <taxon>Dorylaimia</taxon>
        <taxon>Mermithida</taxon>
        <taxon>Mermithoidea</taxon>
        <taxon>Mermithidae</taxon>
        <taxon>Romanomermis</taxon>
    </lineage>
</organism>
<proteinExistence type="predicted"/>
<dbReference type="WBParaSite" id="nRc.2.0.1.t42970-RA">
    <property type="protein sequence ID" value="nRc.2.0.1.t42970-RA"/>
    <property type="gene ID" value="nRc.2.0.1.g42970"/>
</dbReference>